<evidence type="ECO:0000313" key="3">
    <source>
        <dbReference type="EMBL" id="ABU60008.1"/>
    </source>
</evidence>
<dbReference type="HOGENOM" id="CLU_023194_10_0_0"/>
<dbReference type="PANTHER" id="PTHR43377">
    <property type="entry name" value="BILIVERDIN REDUCTASE A"/>
    <property type="match status" value="1"/>
</dbReference>
<dbReference type="OrthoDB" id="9815825at2"/>
<dbReference type="Pfam" id="PF22725">
    <property type="entry name" value="GFO_IDH_MocA_C3"/>
    <property type="match status" value="1"/>
</dbReference>
<reference evidence="3 4" key="1">
    <citation type="submission" date="2007-08" db="EMBL/GenBank/DDBJ databases">
        <title>Complete sequence of Roseiflexus castenholzii DSM 13941.</title>
        <authorList>
            <consortium name="US DOE Joint Genome Institute"/>
            <person name="Copeland A."/>
            <person name="Lucas S."/>
            <person name="Lapidus A."/>
            <person name="Barry K."/>
            <person name="Glavina del Rio T."/>
            <person name="Dalin E."/>
            <person name="Tice H."/>
            <person name="Pitluck S."/>
            <person name="Thompson L.S."/>
            <person name="Brettin T."/>
            <person name="Bruce D."/>
            <person name="Detter J.C."/>
            <person name="Han C."/>
            <person name="Tapia R."/>
            <person name="Schmutz J."/>
            <person name="Larimer F."/>
            <person name="Land M."/>
            <person name="Hauser L."/>
            <person name="Kyrpides N."/>
            <person name="Mikhailova N."/>
            <person name="Bryant D.A."/>
            <person name="Hanada S."/>
            <person name="Tsukatani Y."/>
            <person name="Richardson P."/>
        </authorList>
    </citation>
    <scope>NUCLEOTIDE SEQUENCE [LARGE SCALE GENOMIC DNA]</scope>
    <source>
        <strain evidence="4">DSM 13941 / HLO8</strain>
    </source>
</reference>
<name>A7NR12_ROSCS</name>
<evidence type="ECO:0000313" key="4">
    <source>
        <dbReference type="Proteomes" id="UP000000263"/>
    </source>
</evidence>
<feature type="domain" description="GFO/IDH/MocA-like oxidoreductase" evidence="2">
    <location>
        <begin position="135"/>
        <end position="241"/>
    </location>
</feature>
<dbReference type="GO" id="GO:0000166">
    <property type="term" value="F:nucleotide binding"/>
    <property type="evidence" value="ECO:0007669"/>
    <property type="project" value="InterPro"/>
</dbReference>
<dbReference type="eggNOG" id="COG0673">
    <property type="taxonomic scope" value="Bacteria"/>
</dbReference>
<proteinExistence type="predicted"/>
<feature type="domain" description="Gfo/Idh/MocA-like oxidoreductase N-terminal" evidence="1">
    <location>
        <begin position="6"/>
        <end position="123"/>
    </location>
</feature>
<dbReference type="PANTHER" id="PTHR43377:SF1">
    <property type="entry name" value="BILIVERDIN REDUCTASE A"/>
    <property type="match status" value="1"/>
</dbReference>
<evidence type="ECO:0000259" key="1">
    <source>
        <dbReference type="Pfam" id="PF01408"/>
    </source>
</evidence>
<gene>
    <name evidence="3" type="ordered locus">Rcas_3975</name>
</gene>
<dbReference type="RefSeq" id="WP_012122431.1">
    <property type="nucleotide sequence ID" value="NC_009767.1"/>
</dbReference>
<dbReference type="KEGG" id="rca:Rcas_3975"/>
<sequence>MAKILRAALIGAGIMGLNHARVYSEMDDVELVAIADVDPKTVARLMQRFRVRGYTDYRELLEREQLDLVSVVVPTEQHYAVVCDTLRAGVATLVEKPIAATVAQGAELIALAHETGVLLTVGHIERFNPAIIVLKGQLDHGALGRVYQITSRRIGPFPSRIKDVGVVVDLATHDLDIMHYLTDSIVVKLHAEIGRRLHTAHEDLLAAVLRFENDVIGMLDINWLSPNKVRELSVIGERGMFVANYITQDLTLYENDLAPYGTEWPQAALMGVTEGRMIRFKVNKKEPLRAELEAFAAAARCGGPAPVRPEDALLALMVAQKLVESGAYGETLCAVDDHGEVWEPLQPRRRHLAELEVGAIA</sequence>
<dbReference type="InterPro" id="IPR000683">
    <property type="entry name" value="Gfo/Idh/MocA-like_OxRdtase_N"/>
</dbReference>
<dbReference type="SUPFAM" id="SSF55347">
    <property type="entry name" value="Glyceraldehyde-3-phosphate dehydrogenase-like, C-terminal domain"/>
    <property type="match status" value="1"/>
</dbReference>
<dbReference type="InterPro" id="IPR055170">
    <property type="entry name" value="GFO_IDH_MocA-like_dom"/>
</dbReference>
<dbReference type="SUPFAM" id="SSF51735">
    <property type="entry name" value="NAD(P)-binding Rossmann-fold domains"/>
    <property type="match status" value="1"/>
</dbReference>
<dbReference type="Pfam" id="PF01408">
    <property type="entry name" value="GFO_IDH_MocA"/>
    <property type="match status" value="1"/>
</dbReference>
<dbReference type="Proteomes" id="UP000000263">
    <property type="component" value="Chromosome"/>
</dbReference>
<accession>A7NR12</accession>
<keyword evidence="4" id="KW-1185">Reference proteome</keyword>
<dbReference type="Gene3D" id="3.40.50.720">
    <property type="entry name" value="NAD(P)-binding Rossmann-like Domain"/>
    <property type="match status" value="1"/>
</dbReference>
<dbReference type="STRING" id="383372.Rcas_3975"/>
<dbReference type="AlphaFoldDB" id="A7NR12"/>
<dbReference type="EMBL" id="CP000804">
    <property type="protein sequence ID" value="ABU60008.1"/>
    <property type="molecule type" value="Genomic_DNA"/>
</dbReference>
<protein>
    <submittedName>
        <fullName evidence="3">Oxidoreductase domain protein</fullName>
    </submittedName>
</protein>
<dbReference type="Gene3D" id="3.30.360.10">
    <property type="entry name" value="Dihydrodipicolinate Reductase, domain 2"/>
    <property type="match status" value="1"/>
</dbReference>
<dbReference type="InterPro" id="IPR036291">
    <property type="entry name" value="NAD(P)-bd_dom_sf"/>
</dbReference>
<evidence type="ECO:0000259" key="2">
    <source>
        <dbReference type="Pfam" id="PF22725"/>
    </source>
</evidence>
<dbReference type="InterPro" id="IPR051450">
    <property type="entry name" value="Gfo/Idh/MocA_Oxidoreductases"/>
</dbReference>
<organism evidence="3 4">
    <name type="scientific">Roseiflexus castenholzii (strain DSM 13941 / HLO8)</name>
    <dbReference type="NCBI Taxonomy" id="383372"/>
    <lineage>
        <taxon>Bacteria</taxon>
        <taxon>Bacillati</taxon>
        <taxon>Chloroflexota</taxon>
        <taxon>Chloroflexia</taxon>
        <taxon>Chloroflexales</taxon>
        <taxon>Roseiflexineae</taxon>
        <taxon>Roseiflexaceae</taxon>
        <taxon>Roseiflexus</taxon>
    </lineage>
</organism>